<accession>A0A2R6WMJ4</accession>
<dbReference type="PANTHER" id="PTHR10686:SF18">
    <property type="entry name" value="IP11787P-RELATED"/>
    <property type="match status" value="1"/>
</dbReference>
<comment type="similarity">
    <text evidence="1">Belongs to the reduced folate carrier (RFC) transporter (TC 2.A.48) family.</text>
</comment>
<evidence type="ECO:0000256" key="3">
    <source>
        <dbReference type="SAM" id="Phobius"/>
    </source>
</evidence>
<feature type="transmembrane region" description="Helical" evidence="3">
    <location>
        <begin position="143"/>
        <end position="163"/>
    </location>
</feature>
<evidence type="ECO:0000313" key="5">
    <source>
        <dbReference type="Proteomes" id="UP000244005"/>
    </source>
</evidence>
<dbReference type="EMBL" id="KZ772746">
    <property type="protein sequence ID" value="PTQ35070.1"/>
    <property type="molecule type" value="Genomic_DNA"/>
</dbReference>
<dbReference type="InterPro" id="IPR002666">
    <property type="entry name" value="Folate_carrier"/>
</dbReference>
<feature type="transmembrane region" description="Helical" evidence="3">
    <location>
        <begin position="109"/>
        <end position="131"/>
    </location>
</feature>
<feature type="transmembrane region" description="Helical" evidence="3">
    <location>
        <begin position="294"/>
        <end position="311"/>
    </location>
</feature>
<dbReference type="Pfam" id="PF01770">
    <property type="entry name" value="Folate_carrier"/>
    <property type="match status" value="2"/>
</dbReference>
<keyword evidence="3" id="KW-1133">Transmembrane helix</keyword>
<dbReference type="SUPFAM" id="SSF103473">
    <property type="entry name" value="MFS general substrate transporter"/>
    <property type="match status" value="1"/>
</dbReference>
<dbReference type="AlphaFoldDB" id="A0A2R6WMJ4"/>
<feature type="transmembrane region" description="Helical" evidence="3">
    <location>
        <begin position="198"/>
        <end position="221"/>
    </location>
</feature>
<dbReference type="OrthoDB" id="1910514at2759"/>
<reference evidence="5" key="1">
    <citation type="journal article" date="2017" name="Cell">
        <title>Insights into land plant evolution garnered from the Marchantia polymorpha genome.</title>
        <authorList>
            <person name="Bowman J.L."/>
            <person name="Kohchi T."/>
            <person name="Yamato K.T."/>
            <person name="Jenkins J."/>
            <person name="Shu S."/>
            <person name="Ishizaki K."/>
            <person name="Yamaoka S."/>
            <person name="Nishihama R."/>
            <person name="Nakamura Y."/>
            <person name="Berger F."/>
            <person name="Adam C."/>
            <person name="Aki S.S."/>
            <person name="Althoff F."/>
            <person name="Araki T."/>
            <person name="Arteaga-Vazquez M.A."/>
            <person name="Balasubrmanian S."/>
            <person name="Barry K."/>
            <person name="Bauer D."/>
            <person name="Boehm C.R."/>
            <person name="Briginshaw L."/>
            <person name="Caballero-Perez J."/>
            <person name="Catarino B."/>
            <person name="Chen F."/>
            <person name="Chiyoda S."/>
            <person name="Chovatia M."/>
            <person name="Davies K.M."/>
            <person name="Delmans M."/>
            <person name="Demura T."/>
            <person name="Dierschke T."/>
            <person name="Dolan L."/>
            <person name="Dorantes-Acosta A.E."/>
            <person name="Eklund D.M."/>
            <person name="Florent S.N."/>
            <person name="Flores-Sandoval E."/>
            <person name="Fujiyama A."/>
            <person name="Fukuzawa H."/>
            <person name="Galik B."/>
            <person name="Grimanelli D."/>
            <person name="Grimwood J."/>
            <person name="Grossniklaus U."/>
            <person name="Hamada T."/>
            <person name="Haseloff J."/>
            <person name="Hetherington A.J."/>
            <person name="Higo A."/>
            <person name="Hirakawa Y."/>
            <person name="Hundley H.N."/>
            <person name="Ikeda Y."/>
            <person name="Inoue K."/>
            <person name="Inoue S.I."/>
            <person name="Ishida S."/>
            <person name="Jia Q."/>
            <person name="Kakita M."/>
            <person name="Kanazawa T."/>
            <person name="Kawai Y."/>
            <person name="Kawashima T."/>
            <person name="Kennedy M."/>
            <person name="Kinose K."/>
            <person name="Kinoshita T."/>
            <person name="Kohara Y."/>
            <person name="Koide E."/>
            <person name="Komatsu K."/>
            <person name="Kopischke S."/>
            <person name="Kubo M."/>
            <person name="Kyozuka J."/>
            <person name="Lagercrantz U."/>
            <person name="Lin S.S."/>
            <person name="Lindquist E."/>
            <person name="Lipzen A.M."/>
            <person name="Lu C.W."/>
            <person name="De Luna E."/>
            <person name="Martienssen R.A."/>
            <person name="Minamino N."/>
            <person name="Mizutani M."/>
            <person name="Mizutani M."/>
            <person name="Mochizuki N."/>
            <person name="Monte I."/>
            <person name="Mosher R."/>
            <person name="Nagasaki H."/>
            <person name="Nakagami H."/>
            <person name="Naramoto S."/>
            <person name="Nishitani K."/>
            <person name="Ohtani M."/>
            <person name="Okamoto T."/>
            <person name="Okumura M."/>
            <person name="Phillips J."/>
            <person name="Pollak B."/>
            <person name="Reinders A."/>
            <person name="Rovekamp M."/>
            <person name="Sano R."/>
            <person name="Sawa S."/>
            <person name="Schmid M.W."/>
            <person name="Shirakawa M."/>
            <person name="Solano R."/>
            <person name="Spunde A."/>
            <person name="Suetsugu N."/>
            <person name="Sugano S."/>
            <person name="Sugiyama A."/>
            <person name="Sun R."/>
            <person name="Suzuki Y."/>
            <person name="Takenaka M."/>
            <person name="Takezawa D."/>
            <person name="Tomogane H."/>
            <person name="Tsuzuki M."/>
            <person name="Ueda T."/>
            <person name="Umeda M."/>
            <person name="Ward J.M."/>
            <person name="Watanabe Y."/>
            <person name="Yazaki K."/>
            <person name="Yokoyama R."/>
            <person name="Yoshitake Y."/>
            <person name="Yotsui I."/>
            <person name="Zachgo S."/>
            <person name="Schmutz J."/>
        </authorList>
    </citation>
    <scope>NUCLEOTIDE SEQUENCE [LARGE SCALE GENOMIC DNA]</scope>
    <source>
        <strain evidence="5">Tak-1</strain>
    </source>
</reference>
<evidence type="ECO:0000256" key="1">
    <source>
        <dbReference type="ARBA" id="ARBA00005773"/>
    </source>
</evidence>
<dbReference type="OMA" id="DIWACYA"/>
<dbReference type="Gramene" id="Mp7g03390.2">
    <property type="protein sequence ID" value="Mp7g03390.2.cds"/>
    <property type="gene ID" value="Mp7g03390"/>
</dbReference>
<feature type="transmembrane region" description="Helical" evidence="3">
    <location>
        <begin position="349"/>
        <end position="368"/>
    </location>
</feature>
<dbReference type="EMBL" id="KZ772746">
    <property type="protein sequence ID" value="PTQ35071.1"/>
    <property type="molecule type" value="Genomic_DNA"/>
</dbReference>
<feature type="transmembrane region" description="Helical" evidence="3">
    <location>
        <begin position="323"/>
        <end position="343"/>
    </location>
</feature>
<evidence type="ECO:0008006" key="6">
    <source>
        <dbReference type="Google" id="ProtNLM"/>
    </source>
</evidence>
<reference evidence="4" key="2">
    <citation type="submission" date="2017-12" db="EMBL/GenBank/DDBJ databases">
        <title>WGS assembly of Marchantia polymorpha.</title>
        <authorList>
            <person name="Bowman J.L."/>
            <person name="Kohchi T."/>
            <person name="Yamato K.T."/>
            <person name="Jenkins J."/>
            <person name="Shu S."/>
            <person name="Ishizaki K."/>
            <person name="Yamaoka S."/>
            <person name="Nishihama R."/>
            <person name="Nakamura Y."/>
            <person name="Berger F."/>
            <person name="Adam C."/>
            <person name="Aki S.S."/>
            <person name="Althoff F."/>
            <person name="Araki T."/>
            <person name="Arteaga-Vazquez M.A."/>
            <person name="Balasubrmanian S."/>
            <person name="Bauer D."/>
            <person name="Boehm C.R."/>
            <person name="Briginshaw L."/>
            <person name="Caballero-Perez J."/>
            <person name="Catarino B."/>
            <person name="Chen F."/>
            <person name="Chiyoda S."/>
            <person name="Chovatia M."/>
            <person name="Davies K.M."/>
            <person name="Delmans M."/>
            <person name="Demura T."/>
            <person name="Dierschke T."/>
            <person name="Dolan L."/>
            <person name="Dorantes-Acosta A.E."/>
            <person name="Eklund D.M."/>
            <person name="Florent S.N."/>
            <person name="Flores-Sandoval E."/>
            <person name="Fujiyama A."/>
            <person name="Fukuzawa H."/>
            <person name="Galik B."/>
            <person name="Grimanelli D."/>
            <person name="Grimwood J."/>
            <person name="Grossniklaus U."/>
            <person name="Hamada T."/>
            <person name="Haseloff J."/>
            <person name="Hetherington A.J."/>
            <person name="Higo A."/>
            <person name="Hirakawa Y."/>
            <person name="Hundley H.N."/>
            <person name="Ikeda Y."/>
            <person name="Inoue K."/>
            <person name="Inoue S."/>
            <person name="Ishida S."/>
            <person name="Jia Q."/>
            <person name="Kakita M."/>
            <person name="Kanazawa T."/>
            <person name="Kawai Y."/>
            <person name="Kawashima T."/>
            <person name="Kennedy M."/>
            <person name="Kinose K."/>
            <person name="Kinoshita T."/>
            <person name="Kohara Y."/>
            <person name="Koide E."/>
            <person name="Komatsu K."/>
            <person name="Kopischke S."/>
            <person name="Kubo M."/>
            <person name="Kyozuka J."/>
            <person name="Lagercrantz U."/>
            <person name="Lin S.S."/>
            <person name="Lindquist E."/>
            <person name="Lipzen A.M."/>
            <person name="Lu C."/>
            <person name="Luna E.D."/>
            <person name="Martienssen R.A."/>
            <person name="Minamino N."/>
            <person name="Mizutani M."/>
            <person name="Mizutani M."/>
            <person name="Mochizuki N."/>
            <person name="Monte I."/>
            <person name="Mosher R."/>
            <person name="Nagasaki H."/>
            <person name="Nakagami H."/>
            <person name="Naramoto S."/>
            <person name="Nishitani K."/>
            <person name="Ohtani M."/>
            <person name="Okamoto T."/>
            <person name="Okumura M."/>
            <person name="Phillips J."/>
            <person name="Pollak B."/>
            <person name="Reinders A."/>
            <person name="Roevekamp M."/>
            <person name="Sano R."/>
            <person name="Sawa S."/>
            <person name="Schmid M.W."/>
            <person name="Shirakawa M."/>
            <person name="Solano R."/>
            <person name="Spunde A."/>
            <person name="Suetsugu N."/>
            <person name="Sugano S."/>
            <person name="Sugiyama A."/>
            <person name="Sun R."/>
            <person name="Suzuki Y."/>
            <person name="Takenaka M."/>
            <person name="Takezawa D."/>
            <person name="Tomogane H."/>
            <person name="Tsuzuki M."/>
            <person name="Ueda T."/>
            <person name="Umeda M."/>
            <person name="Ward J.M."/>
            <person name="Watanabe Y."/>
            <person name="Yazaki K."/>
            <person name="Yokoyama R."/>
            <person name="Yoshitake Y."/>
            <person name="Yotsui I."/>
            <person name="Zachgo S."/>
            <person name="Schmutz J."/>
        </authorList>
    </citation>
    <scope>NUCLEOTIDE SEQUENCE [LARGE SCALE GENOMIC DNA]</scope>
    <source>
        <strain evidence="4">Tak-1</strain>
    </source>
</reference>
<proteinExistence type="inferred from homology"/>
<dbReference type="Gramene" id="Mp7g03390.1">
    <property type="protein sequence ID" value="Mp7g03390.1.cds"/>
    <property type="gene ID" value="Mp7g03390"/>
</dbReference>
<feature type="transmembrane region" description="Helical" evidence="3">
    <location>
        <begin position="257"/>
        <end position="274"/>
    </location>
</feature>
<dbReference type="GO" id="GO:0090482">
    <property type="term" value="F:vitamin transmembrane transporter activity"/>
    <property type="evidence" value="ECO:0007669"/>
    <property type="project" value="InterPro"/>
</dbReference>
<dbReference type="Gene3D" id="1.20.1250.20">
    <property type="entry name" value="MFS general substrate transporter like domains"/>
    <property type="match status" value="1"/>
</dbReference>
<feature type="region of interest" description="Disordered" evidence="2">
    <location>
        <begin position="1"/>
        <end position="22"/>
    </location>
</feature>
<organism evidence="4 5">
    <name type="scientific">Marchantia polymorpha</name>
    <name type="common">Common liverwort</name>
    <name type="synonym">Marchantia aquatica</name>
    <dbReference type="NCBI Taxonomy" id="3197"/>
    <lineage>
        <taxon>Eukaryota</taxon>
        <taxon>Viridiplantae</taxon>
        <taxon>Streptophyta</taxon>
        <taxon>Embryophyta</taxon>
        <taxon>Marchantiophyta</taxon>
        <taxon>Marchantiopsida</taxon>
        <taxon>Marchantiidae</taxon>
        <taxon>Marchantiales</taxon>
        <taxon>Marchantiaceae</taxon>
        <taxon>Marchantia</taxon>
    </lineage>
</organism>
<feature type="transmembrane region" description="Helical" evidence="3">
    <location>
        <begin position="412"/>
        <end position="432"/>
    </location>
</feature>
<keyword evidence="5" id="KW-1185">Reference proteome</keyword>
<feature type="transmembrane region" description="Helical" evidence="3">
    <location>
        <begin position="380"/>
        <end position="406"/>
    </location>
</feature>
<feature type="transmembrane region" description="Helical" evidence="3">
    <location>
        <begin position="45"/>
        <end position="62"/>
    </location>
</feature>
<keyword evidence="3" id="KW-0812">Transmembrane</keyword>
<dbReference type="GO" id="GO:0005886">
    <property type="term" value="C:plasma membrane"/>
    <property type="evidence" value="ECO:0000318"/>
    <property type="project" value="GO_Central"/>
</dbReference>
<protein>
    <recommendedName>
        <fullName evidence="6">Major facilitator superfamily (MFS) profile domain-containing protein</fullName>
    </recommendedName>
</protein>
<evidence type="ECO:0000313" key="4">
    <source>
        <dbReference type="EMBL" id="PTQ35071.1"/>
    </source>
</evidence>
<dbReference type="PANTHER" id="PTHR10686">
    <property type="entry name" value="FOLATE TRANSPORTER"/>
    <property type="match status" value="1"/>
</dbReference>
<evidence type="ECO:0000256" key="2">
    <source>
        <dbReference type="SAM" id="MobiDB-lite"/>
    </source>
</evidence>
<dbReference type="Proteomes" id="UP000244005">
    <property type="component" value="Unassembled WGS sequence"/>
</dbReference>
<keyword evidence="3" id="KW-0472">Membrane</keyword>
<name>A0A2R6WMJ4_MARPO</name>
<sequence length="455" mass="49863">MPLGHVQDGDQSHEQSQPEESEKCAISVRAKVPGEWSNSCLSSRTVPILAILIIYTMFLQFQPSEPYLVPYLTRVKLISNEEVNIDIFPVGVYSTLFFTLLAAPACHFFSYRAVIIMGTFGKLATFSILFSGKSLFSMQITQITYGLGAAADLVFYSYIFLLVPEKDYQSMTSYTQASTLVSYMMAAELGQGLVNHGASLVTLLEITILSVAIACIISFFLPKEDSEAQEWGLLKINRLQRQGILEKIQETWRGRNLRLLSFWWIFGTAGFAMIPNYGTSLFDDIDSSSNTNGHVLAASQGAGCLGALAAAQLSDIAARGGGLVYIGGSFSIGLLCIIMAWSHNLMVTYPLYVAAVGINQLLLCLVYVQAAISLSNQQFILLFSFIAVASLLVQSGIQGVVVMLQLSITKQFYVFGGYCMAVGVVFGILCFWNYMKTGTVKLVSTDEEREVLLAE</sequence>
<gene>
    <name evidence="4" type="ORF">MARPO_0074s0057</name>
</gene>
<dbReference type="InterPro" id="IPR036259">
    <property type="entry name" value="MFS_trans_sf"/>
</dbReference>